<evidence type="ECO:0000313" key="4">
    <source>
        <dbReference type="Proteomes" id="UP001460888"/>
    </source>
</evidence>
<accession>A0ABV2B2J5</accession>
<evidence type="ECO:0000256" key="2">
    <source>
        <dbReference type="SAM" id="SignalP"/>
    </source>
</evidence>
<protein>
    <recommendedName>
        <fullName evidence="5">DUF4148 domain-containing protein</fullName>
    </recommendedName>
</protein>
<dbReference type="Proteomes" id="UP001460888">
    <property type="component" value="Unassembled WGS sequence"/>
</dbReference>
<evidence type="ECO:0000313" key="3">
    <source>
        <dbReference type="EMBL" id="MES1930103.1"/>
    </source>
</evidence>
<feature type="compositionally biased region" description="Polar residues" evidence="1">
    <location>
        <begin position="25"/>
        <end position="43"/>
    </location>
</feature>
<gene>
    <name evidence="3" type="ORF">SADO_12648</name>
</gene>
<feature type="region of interest" description="Disordered" evidence="1">
    <location>
        <begin position="25"/>
        <end position="69"/>
    </location>
</feature>
<dbReference type="EMBL" id="APND01000004">
    <property type="protein sequence ID" value="MES1930103.1"/>
    <property type="molecule type" value="Genomic_DNA"/>
</dbReference>
<name>A0ABV2B2J5_9GAMM</name>
<feature type="compositionally biased region" description="Low complexity" evidence="1">
    <location>
        <begin position="49"/>
        <end position="58"/>
    </location>
</feature>
<evidence type="ECO:0008006" key="5">
    <source>
        <dbReference type="Google" id="ProtNLM"/>
    </source>
</evidence>
<keyword evidence="2" id="KW-0732">Signal</keyword>
<sequence length="90" mass="9185">MNRKSAIAAAVLTLAGFAVPATAASNPQSYQDNVTPMSASQSAMLRHGAPANADVAAATPSSDDVPASRSQIEVLDLSHARHARMALASQ</sequence>
<keyword evidence="4" id="KW-1185">Reference proteome</keyword>
<organism evidence="3 4">
    <name type="scientific">Salinisphaera dokdonensis CL-ES53</name>
    <dbReference type="NCBI Taxonomy" id="1304272"/>
    <lineage>
        <taxon>Bacteria</taxon>
        <taxon>Pseudomonadati</taxon>
        <taxon>Pseudomonadota</taxon>
        <taxon>Gammaproteobacteria</taxon>
        <taxon>Salinisphaerales</taxon>
        <taxon>Salinisphaeraceae</taxon>
        <taxon>Salinisphaera</taxon>
    </lineage>
</organism>
<comment type="caution">
    <text evidence="3">The sequence shown here is derived from an EMBL/GenBank/DDBJ whole genome shotgun (WGS) entry which is preliminary data.</text>
</comment>
<feature type="signal peptide" evidence="2">
    <location>
        <begin position="1"/>
        <end position="23"/>
    </location>
</feature>
<feature type="chain" id="PRO_5045059924" description="DUF4148 domain-containing protein" evidence="2">
    <location>
        <begin position="24"/>
        <end position="90"/>
    </location>
</feature>
<evidence type="ECO:0000256" key="1">
    <source>
        <dbReference type="SAM" id="MobiDB-lite"/>
    </source>
</evidence>
<proteinExistence type="predicted"/>
<reference evidence="3 4" key="1">
    <citation type="submission" date="2013-03" db="EMBL/GenBank/DDBJ databases">
        <title>Salinisphaera dokdonensis CL-ES53 Genome Sequencing.</title>
        <authorList>
            <person name="Li C."/>
            <person name="Lai Q."/>
            <person name="Shao Z."/>
        </authorList>
    </citation>
    <scope>NUCLEOTIDE SEQUENCE [LARGE SCALE GENOMIC DNA]</scope>
    <source>
        <strain evidence="3 4">CL-ES53</strain>
    </source>
</reference>